<keyword evidence="3" id="KW-1185">Reference proteome</keyword>
<sequence>MVGTTRQLTPKQRRVLILVDGKRDIEALRALGPDTDTILEQLLADGYIEPLAGAESPGIPISSPQGDRASSERPVASSEPATNTFAALRAQAVRELIELVGPMGESLALRMEKAVEPQQFKPLVALAITIILNVRGAKVAEAYGQKYQV</sequence>
<comment type="caution">
    <text evidence="2">The sequence shown here is derived from an EMBL/GenBank/DDBJ whole genome shotgun (WGS) entry which is preliminary data.</text>
</comment>
<accession>A0A554XAD3</accession>
<evidence type="ECO:0000256" key="1">
    <source>
        <dbReference type="SAM" id="MobiDB-lite"/>
    </source>
</evidence>
<dbReference type="Proteomes" id="UP000317763">
    <property type="component" value="Unassembled WGS sequence"/>
</dbReference>
<evidence type="ECO:0000313" key="2">
    <source>
        <dbReference type="EMBL" id="TSE32778.1"/>
    </source>
</evidence>
<reference evidence="2 3" key="1">
    <citation type="submission" date="2019-07" db="EMBL/GenBank/DDBJ databases">
        <title>Tepidimonas taiwanensis I1-1 draft genome.</title>
        <authorList>
            <person name="Da Costa M.S."/>
            <person name="Froufe H.J.C."/>
            <person name="Egas C."/>
            <person name="Albuquerque L."/>
        </authorList>
    </citation>
    <scope>NUCLEOTIDE SEQUENCE [LARGE SCALE GENOMIC DNA]</scope>
    <source>
        <strain evidence="2 3">I1-1</strain>
    </source>
</reference>
<gene>
    <name evidence="2" type="ORF">Ttaiw_00886</name>
</gene>
<dbReference type="STRING" id="307486.GCA_000807215_01329"/>
<organism evidence="2 3">
    <name type="scientific">Tepidimonas taiwanensis</name>
    <dbReference type="NCBI Taxonomy" id="307486"/>
    <lineage>
        <taxon>Bacteria</taxon>
        <taxon>Pseudomonadati</taxon>
        <taxon>Pseudomonadota</taxon>
        <taxon>Betaproteobacteria</taxon>
        <taxon>Burkholderiales</taxon>
        <taxon>Tepidimonas</taxon>
    </lineage>
</organism>
<dbReference type="AlphaFoldDB" id="A0A554XAD3"/>
<protein>
    <submittedName>
        <fullName evidence="2">Uncharacterized protein</fullName>
    </submittedName>
</protein>
<evidence type="ECO:0000313" key="3">
    <source>
        <dbReference type="Proteomes" id="UP000317763"/>
    </source>
</evidence>
<dbReference type="EMBL" id="VJOM01000007">
    <property type="protein sequence ID" value="TSE32778.1"/>
    <property type="molecule type" value="Genomic_DNA"/>
</dbReference>
<name>A0A554XAD3_9BURK</name>
<proteinExistence type="predicted"/>
<feature type="region of interest" description="Disordered" evidence="1">
    <location>
        <begin position="54"/>
        <end position="81"/>
    </location>
</feature>